<dbReference type="Gene3D" id="3.40.50.1110">
    <property type="entry name" value="SGNH hydrolase"/>
    <property type="match status" value="1"/>
</dbReference>
<dbReference type="Proteomes" id="UP000231962">
    <property type="component" value="Unassembled WGS sequence"/>
</dbReference>
<proteinExistence type="predicted"/>
<dbReference type="PANTHER" id="PTHR30383:SF32">
    <property type="entry name" value="SGNH-HYDROLASE"/>
    <property type="match status" value="1"/>
</dbReference>
<keyword evidence="1" id="KW-0732">Signal</keyword>
<dbReference type="EMBL" id="NPDZ01000011">
    <property type="protein sequence ID" value="PJZ72247.1"/>
    <property type="molecule type" value="Genomic_DNA"/>
</dbReference>
<dbReference type="EMBL" id="NPDY01000019">
    <property type="protein sequence ID" value="PJZ68592.1"/>
    <property type="molecule type" value="Genomic_DNA"/>
</dbReference>
<comment type="caution">
    <text evidence="4">The sequence shown here is derived from an EMBL/GenBank/DDBJ whole genome shotgun (WGS) entry which is preliminary data.</text>
</comment>
<dbReference type="SUPFAM" id="SSF52266">
    <property type="entry name" value="SGNH hydrolase"/>
    <property type="match status" value="1"/>
</dbReference>
<organism evidence="4 6">
    <name type="scientific">Leptospira perolatii</name>
    <dbReference type="NCBI Taxonomy" id="2023191"/>
    <lineage>
        <taxon>Bacteria</taxon>
        <taxon>Pseudomonadati</taxon>
        <taxon>Spirochaetota</taxon>
        <taxon>Spirochaetia</taxon>
        <taxon>Leptospirales</taxon>
        <taxon>Leptospiraceae</taxon>
        <taxon>Leptospira</taxon>
    </lineage>
</organism>
<dbReference type="InterPro" id="IPR036514">
    <property type="entry name" value="SGNH_hydro_sf"/>
</dbReference>
<accession>A0A2M9ZJL6</accession>
<evidence type="ECO:0000313" key="3">
    <source>
        <dbReference type="EMBL" id="PJZ68592.1"/>
    </source>
</evidence>
<name>A0A2M9ZJL6_9LEPT</name>
<gene>
    <name evidence="3" type="ORF">CH360_15535</name>
    <name evidence="4" type="ORF">CH373_15080</name>
</gene>
<sequence length="245" mass="28205">MVSFRTKYLLFLFCPLFSCSTFSSKPVLDYYNPSFECMASKGSRNESWYQKYLKDYEIVKQKYIEENERIKTSRVVLVGNSLIMNFPPEILSAEFPDAVNRGIGGDTADLILDRLDETVLSLKPSVVLLEIGGNDIREGKCLHYLEESLRSVVTKLSKALPKGKLVLLGIPPVRDRNINSVSPIVNFALYRLSGEFSNVTFVDPWPWMRQNDIPFIRPEYAFVDKIHVNQEAYKLWAKMLKPYLK</sequence>
<dbReference type="AlphaFoldDB" id="A0A2M9ZJL6"/>
<dbReference type="InterPro" id="IPR013830">
    <property type="entry name" value="SGNH_hydro"/>
</dbReference>
<reference evidence="5 6" key="1">
    <citation type="submission" date="2017-07" db="EMBL/GenBank/DDBJ databases">
        <title>Leptospira spp. isolated from tropical soils.</title>
        <authorList>
            <person name="Thibeaux R."/>
            <person name="Iraola G."/>
            <person name="Ferres I."/>
            <person name="Bierque E."/>
            <person name="Girault D."/>
            <person name="Soupe-Gilbert M.-E."/>
            <person name="Picardeau M."/>
            <person name="Goarant C."/>
        </authorList>
    </citation>
    <scope>NUCLEOTIDE SEQUENCE [LARGE SCALE GENOMIC DNA]</scope>
    <source>
        <strain evidence="4 6">FH1-B-B1</strain>
        <strain evidence="3 5">FH1-B-C1</strain>
    </source>
</reference>
<evidence type="ECO:0000313" key="5">
    <source>
        <dbReference type="Proteomes" id="UP000231962"/>
    </source>
</evidence>
<dbReference type="InterPro" id="IPR051532">
    <property type="entry name" value="Ester_Hydrolysis_Enzymes"/>
</dbReference>
<keyword evidence="5" id="KW-1185">Reference proteome</keyword>
<dbReference type="OrthoDB" id="2513075at2"/>
<dbReference type="GO" id="GO:0004622">
    <property type="term" value="F:phosphatidylcholine lysophospholipase activity"/>
    <property type="evidence" value="ECO:0007669"/>
    <property type="project" value="TreeGrafter"/>
</dbReference>
<feature type="signal peptide" evidence="1">
    <location>
        <begin position="1"/>
        <end position="23"/>
    </location>
</feature>
<evidence type="ECO:0000256" key="1">
    <source>
        <dbReference type="SAM" id="SignalP"/>
    </source>
</evidence>
<evidence type="ECO:0000313" key="6">
    <source>
        <dbReference type="Proteomes" id="UP000231990"/>
    </source>
</evidence>
<dbReference type="PANTHER" id="PTHR30383">
    <property type="entry name" value="THIOESTERASE 1/PROTEASE 1/LYSOPHOSPHOLIPASE L1"/>
    <property type="match status" value="1"/>
</dbReference>
<evidence type="ECO:0000259" key="2">
    <source>
        <dbReference type="Pfam" id="PF13472"/>
    </source>
</evidence>
<dbReference type="Pfam" id="PF13472">
    <property type="entry name" value="Lipase_GDSL_2"/>
    <property type="match status" value="1"/>
</dbReference>
<protein>
    <submittedName>
        <fullName evidence="4">Lipase</fullName>
    </submittedName>
</protein>
<evidence type="ECO:0000313" key="4">
    <source>
        <dbReference type="EMBL" id="PJZ72247.1"/>
    </source>
</evidence>
<dbReference type="Proteomes" id="UP000231990">
    <property type="component" value="Unassembled WGS sequence"/>
</dbReference>
<feature type="domain" description="SGNH hydrolase-type esterase" evidence="2">
    <location>
        <begin position="85"/>
        <end position="235"/>
    </location>
</feature>
<feature type="chain" id="PRO_5014832234" evidence="1">
    <location>
        <begin position="24"/>
        <end position="245"/>
    </location>
</feature>